<dbReference type="RefSeq" id="WP_369338312.1">
    <property type="nucleotide sequence ID" value="NZ_JBFYGN010000008.1"/>
</dbReference>
<evidence type="ECO:0000313" key="3">
    <source>
        <dbReference type="EMBL" id="MEX8193117.1"/>
    </source>
</evidence>
<sequence length="69" mass="7654">MLVKKPTKGRPPASKKTKGVWKGERLQISHTITPDLLSKVDQLAAAMGQSRAAVINLAIYRLLEQEFHS</sequence>
<gene>
    <name evidence="3" type="ORF">AB6724_09700</name>
</gene>
<feature type="compositionally biased region" description="Basic residues" evidence="1">
    <location>
        <begin position="1"/>
        <end position="19"/>
    </location>
</feature>
<feature type="region of interest" description="Disordered" evidence="1">
    <location>
        <begin position="1"/>
        <end position="20"/>
    </location>
</feature>
<reference evidence="3 4" key="1">
    <citation type="journal article" date="2013" name="Int. J. Syst. Evol. Microbiol.">
        <title>Comamonas guangdongensis sp. nov., isolated from subterranean forest sediment, and emended description of the genus Comamonas.</title>
        <authorList>
            <person name="Zhang J."/>
            <person name="Wang Y."/>
            <person name="Zhou S."/>
            <person name="Wu C."/>
            <person name="He J."/>
            <person name="Li F."/>
        </authorList>
    </citation>
    <scope>NUCLEOTIDE SEQUENCE [LARGE SCALE GENOMIC DNA]</scope>
    <source>
        <strain evidence="3 4">CCTCC AB2011133</strain>
    </source>
</reference>
<protein>
    <submittedName>
        <fullName evidence="3">Ribbon-helix-helix protein, CopG family</fullName>
    </submittedName>
</protein>
<accession>A0ABV3ZU42</accession>
<feature type="domain" description="Ribbon-helix-helix protein CopG" evidence="2">
    <location>
        <begin position="31"/>
        <end position="66"/>
    </location>
</feature>
<proteinExistence type="predicted"/>
<evidence type="ECO:0000259" key="2">
    <source>
        <dbReference type="Pfam" id="PF01402"/>
    </source>
</evidence>
<dbReference type="InterPro" id="IPR002145">
    <property type="entry name" value="CopG"/>
</dbReference>
<evidence type="ECO:0000256" key="1">
    <source>
        <dbReference type="SAM" id="MobiDB-lite"/>
    </source>
</evidence>
<comment type="caution">
    <text evidence="3">The sequence shown here is derived from an EMBL/GenBank/DDBJ whole genome shotgun (WGS) entry which is preliminary data.</text>
</comment>
<evidence type="ECO:0000313" key="4">
    <source>
        <dbReference type="Proteomes" id="UP001561046"/>
    </source>
</evidence>
<dbReference type="Pfam" id="PF01402">
    <property type="entry name" value="RHH_1"/>
    <property type="match status" value="1"/>
</dbReference>
<keyword evidence="4" id="KW-1185">Reference proteome</keyword>
<organism evidence="3 4">
    <name type="scientific">Comamonas guangdongensis</name>
    <dbReference type="NCBI Taxonomy" id="510515"/>
    <lineage>
        <taxon>Bacteria</taxon>
        <taxon>Pseudomonadati</taxon>
        <taxon>Pseudomonadota</taxon>
        <taxon>Betaproteobacteria</taxon>
        <taxon>Burkholderiales</taxon>
        <taxon>Comamonadaceae</taxon>
        <taxon>Comamonas</taxon>
    </lineage>
</organism>
<name>A0ABV3ZU42_9BURK</name>
<dbReference type="Proteomes" id="UP001561046">
    <property type="component" value="Unassembled WGS sequence"/>
</dbReference>
<dbReference type="EMBL" id="JBFYGN010000008">
    <property type="protein sequence ID" value="MEX8193117.1"/>
    <property type="molecule type" value="Genomic_DNA"/>
</dbReference>